<feature type="compositionally biased region" description="Polar residues" evidence="1">
    <location>
        <begin position="11"/>
        <end position="21"/>
    </location>
</feature>
<reference evidence="2" key="1">
    <citation type="journal article" date="2020" name="Nature">
        <title>Giant virus diversity and host interactions through global metagenomics.</title>
        <authorList>
            <person name="Schulz F."/>
            <person name="Roux S."/>
            <person name="Paez-Espino D."/>
            <person name="Jungbluth S."/>
            <person name="Walsh D.A."/>
            <person name="Denef V.J."/>
            <person name="McMahon K.D."/>
            <person name="Konstantinidis K.T."/>
            <person name="Eloe-Fadrosh E.A."/>
            <person name="Kyrpides N.C."/>
            <person name="Woyke T."/>
        </authorList>
    </citation>
    <scope>NUCLEOTIDE SEQUENCE</scope>
    <source>
        <strain evidence="2">GVMAG-M-3300023174-116</strain>
    </source>
</reference>
<sequence length="201" mass="23317">MPPMRKKNIIEVTNSSTNDETSISNIMQTKATKETKETKETKNKDDYCKELKNIAYKTMLLNGQEIVPEINNTNNNILSNFLENESCANKKENWSKLDKTQKIKKLITHIDDNLQKKYKLSDDETSKCHKYLLKCLERKALSKVKDVIYDKETGVISEIPNLHFDNIERVFILKKDDKHVSTVKCLPSETKSKAKTIKIYD</sequence>
<evidence type="ECO:0000313" key="2">
    <source>
        <dbReference type="EMBL" id="QHT11479.1"/>
    </source>
</evidence>
<proteinExistence type="predicted"/>
<dbReference type="EMBL" id="MN739534">
    <property type="protein sequence ID" value="QHT11479.1"/>
    <property type="molecule type" value="Genomic_DNA"/>
</dbReference>
<name>A0A6C0D6E3_9ZZZZ</name>
<feature type="region of interest" description="Disordered" evidence="1">
    <location>
        <begin position="1"/>
        <end position="21"/>
    </location>
</feature>
<dbReference type="AlphaFoldDB" id="A0A6C0D6E3"/>
<organism evidence="2">
    <name type="scientific">viral metagenome</name>
    <dbReference type="NCBI Taxonomy" id="1070528"/>
    <lineage>
        <taxon>unclassified sequences</taxon>
        <taxon>metagenomes</taxon>
        <taxon>organismal metagenomes</taxon>
    </lineage>
</organism>
<evidence type="ECO:0000256" key="1">
    <source>
        <dbReference type="SAM" id="MobiDB-lite"/>
    </source>
</evidence>
<accession>A0A6C0D6E3</accession>
<protein>
    <submittedName>
        <fullName evidence="2">Uncharacterized protein</fullName>
    </submittedName>
</protein>